<evidence type="ECO:0008006" key="3">
    <source>
        <dbReference type="Google" id="ProtNLM"/>
    </source>
</evidence>
<protein>
    <recommendedName>
        <fullName evidence="3">EamA domain-containing protein</fullName>
    </recommendedName>
</protein>
<feature type="transmembrane region" description="Helical" evidence="1">
    <location>
        <begin position="33"/>
        <end position="52"/>
    </location>
</feature>
<feature type="transmembrane region" description="Helical" evidence="1">
    <location>
        <begin position="87"/>
        <end position="103"/>
    </location>
</feature>
<evidence type="ECO:0000256" key="1">
    <source>
        <dbReference type="SAM" id="Phobius"/>
    </source>
</evidence>
<feature type="transmembrane region" description="Helical" evidence="1">
    <location>
        <begin position="6"/>
        <end position="26"/>
    </location>
</feature>
<dbReference type="Pfam" id="PF00893">
    <property type="entry name" value="Multi_Drug_Res"/>
    <property type="match status" value="1"/>
</dbReference>
<dbReference type="GO" id="GO:0005886">
    <property type="term" value="C:plasma membrane"/>
    <property type="evidence" value="ECO:0007669"/>
    <property type="project" value="InterPro"/>
</dbReference>
<dbReference type="InterPro" id="IPR045324">
    <property type="entry name" value="Small_multidrug_res"/>
</dbReference>
<dbReference type="InterPro" id="IPR037185">
    <property type="entry name" value="EmrE-like"/>
</dbReference>
<keyword evidence="1" id="KW-0812">Transmembrane</keyword>
<dbReference type="SUPFAM" id="SSF103481">
    <property type="entry name" value="Multidrug resistance efflux transporter EmrE"/>
    <property type="match status" value="1"/>
</dbReference>
<evidence type="ECO:0000313" key="2">
    <source>
        <dbReference type="EMBL" id="QHT88389.1"/>
    </source>
</evidence>
<keyword evidence="1" id="KW-1133">Transmembrane helix</keyword>
<accession>A0A6C0I6F6</accession>
<sequence length="105" mass="11893">MDWGFFYIVSLSLIEIFGDFQLRFFAKTNNDNHLALGIVGYVGVVYFLIQSLRFNNVLYVNAMWDGVSGLLESIAAYVLLGDRLTSVYQYMGVAFVFVGLTLLRT</sequence>
<dbReference type="AlphaFoldDB" id="A0A6C0I6F6"/>
<dbReference type="Gene3D" id="1.10.3730.20">
    <property type="match status" value="1"/>
</dbReference>
<reference evidence="2" key="1">
    <citation type="journal article" date="2020" name="Nature">
        <title>Giant virus diversity and host interactions through global metagenomics.</title>
        <authorList>
            <person name="Schulz F."/>
            <person name="Roux S."/>
            <person name="Paez-Espino D."/>
            <person name="Jungbluth S."/>
            <person name="Walsh D.A."/>
            <person name="Denef V.J."/>
            <person name="McMahon K.D."/>
            <person name="Konstantinidis K.T."/>
            <person name="Eloe-Fadrosh E.A."/>
            <person name="Kyrpides N.C."/>
            <person name="Woyke T."/>
        </authorList>
    </citation>
    <scope>NUCLEOTIDE SEQUENCE</scope>
    <source>
        <strain evidence="2">GVMAG-M-3300023184-50</strain>
    </source>
</reference>
<proteinExistence type="predicted"/>
<dbReference type="GO" id="GO:0022857">
    <property type="term" value="F:transmembrane transporter activity"/>
    <property type="evidence" value="ECO:0007669"/>
    <property type="project" value="InterPro"/>
</dbReference>
<name>A0A6C0I6F6_9ZZZZ</name>
<dbReference type="EMBL" id="MN740115">
    <property type="protein sequence ID" value="QHT88389.1"/>
    <property type="molecule type" value="Genomic_DNA"/>
</dbReference>
<organism evidence="2">
    <name type="scientific">viral metagenome</name>
    <dbReference type="NCBI Taxonomy" id="1070528"/>
    <lineage>
        <taxon>unclassified sequences</taxon>
        <taxon>metagenomes</taxon>
        <taxon>organismal metagenomes</taxon>
    </lineage>
</organism>
<keyword evidence="1" id="KW-0472">Membrane</keyword>